<dbReference type="NCBIfam" id="TIGR03359">
    <property type="entry name" value="VI_chp_6"/>
    <property type="match status" value="1"/>
</dbReference>
<comment type="caution">
    <text evidence="2">The sequence shown here is derived from an EMBL/GenBank/DDBJ whole genome shotgun (WGS) entry which is preliminary data.</text>
</comment>
<dbReference type="InterPro" id="IPR010272">
    <property type="entry name" value="T6SS_TssF"/>
</dbReference>
<evidence type="ECO:0000256" key="1">
    <source>
        <dbReference type="SAM" id="MobiDB-lite"/>
    </source>
</evidence>
<organism evidence="2 3">
    <name type="scientific">Cereibacter sphaeroides</name>
    <name type="common">Rhodobacter sphaeroides</name>
    <dbReference type="NCBI Taxonomy" id="1063"/>
    <lineage>
        <taxon>Bacteria</taxon>
        <taxon>Pseudomonadati</taxon>
        <taxon>Pseudomonadota</taxon>
        <taxon>Alphaproteobacteria</taxon>
        <taxon>Rhodobacterales</taxon>
        <taxon>Paracoccaceae</taxon>
        <taxon>Cereibacter</taxon>
    </lineage>
</organism>
<dbReference type="PANTHER" id="PTHR35370:SF1">
    <property type="entry name" value="TYPE VI SECRETION SYSTEM COMPONENT TSSF1"/>
    <property type="match status" value="1"/>
</dbReference>
<dbReference type="PANTHER" id="PTHR35370">
    <property type="entry name" value="CYTOPLASMIC PROTEIN-RELATED-RELATED"/>
    <property type="match status" value="1"/>
</dbReference>
<reference evidence="2 3" key="1">
    <citation type="submission" date="2018-08" db="EMBL/GenBank/DDBJ databases">
        <title>Draft genome sequence of Rhodobacter sphaeroides FY.</title>
        <authorList>
            <person name="Rayyan A."/>
            <person name="Meyer T.E."/>
            <person name="Kyndt J.A."/>
        </authorList>
    </citation>
    <scope>NUCLEOTIDE SEQUENCE [LARGE SCALE GENOMIC DNA]</scope>
    <source>
        <strain evidence="2 3">FY</strain>
    </source>
</reference>
<gene>
    <name evidence="2" type="primary">tssF</name>
    <name evidence="2" type="ORF">D1114_09500</name>
</gene>
<protein>
    <submittedName>
        <fullName evidence="2">Type VI secretion system baseplate subunit TssF</fullName>
    </submittedName>
</protein>
<name>A0AAX1UM74_CERSP</name>
<accession>A0AAX1UM74</accession>
<dbReference type="EMBL" id="QWGP01000008">
    <property type="protein sequence ID" value="RHZ95422.1"/>
    <property type="molecule type" value="Genomic_DNA"/>
</dbReference>
<sequence>MDRAFLAYYEAELAELREAAAAFGTLHPTVGRNLSLDTVPCPDPYVERLLEGVAWLAARTRLKLDAEAQRSVRNLLDWLWPDLAGPAPAMALATLHPGPQVLGMADGHTVTRGTRLVAAFREGLATRATCTTAQDVTLWPVALEAAGYLPDRGALKAAGLSEAMAGGAEAGLRIALARSGPGTLSELSLDRLDLCFAGSPRAPALFDAIHGTCRRAAARGAADFGPVPAPALVGIDGAEGLLPRLRPSFEGYRLIREYFLMPDRFHYLRLDGLQTAIRAATGRVEILLLLDRPRPALADVAASDFRLFVTPVVNLFEKECNAVEVDPRAAAHVVHPDRTRPRDFEILRLLRVEDADSSGPEAVIQPLHAPAAQGGSGLFYTTERRPRRPGEDELRRGQTRTSHAGDDLCISLVRRPGATAPAVRRLDIRALCTNRDLPILDDSPRLTLESGDPVARVELLSALRRPRPALAAGLPRMTREAEAQQDEVIWRLAAQLSLDHLSLAETTDDAEPLRALLALYADRGDPAVARHARSIARVRARAVTERLDLPGPLCFGRGQEVTLEVDETVLSGASTLLLSALLAQLFARQAAINAVVRLRTRLVQAQEEVTWPTIPGIRPPI</sequence>
<dbReference type="PIRSF" id="PIRSF028304">
    <property type="entry name" value="UCP028304"/>
    <property type="match status" value="1"/>
</dbReference>
<evidence type="ECO:0000313" key="2">
    <source>
        <dbReference type="EMBL" id="RHZ95422.1"/>
    </source>
</evidence>
<dbReference type="RefSeq" id="WP_118999990.1">
    <property type="nucleotide sequence ID" value="NZ_QWGP01000008.1"/>
</dbReference>
<feature type="region of interest" description="Disordered" evidence="1">
    <location>
        <begin position="373"/>
        <end position="402"/>
    </location>
</feature>
<dbReference type="Pfam" id="PF05947">
    <property type="entry name" value="T6SS_TssF"/>
    <property type="match status" value="1"/>
</dbReference>
<dbReference type="AlphaFoldDB" id="A0AAX1UM74"/>
<proteinExistence type="predicted"/>
<evidence type="ECO:0000313" key="3">
    <source>
        <dbReference type="Proteomes" id="UP000266305"/>
    </source>
</evidence>
<dbReference type="Proteomes" id="UP000266305">
    <property type="component" value="Unassembled WGS sequence"/>
</dbReference>
<feature type="compositionally biased region" description="Basic and acidic residues" evidence="1">
    <location>
        <begin position="382"/>
        <end position="396"/>
    </location>
</feature>